<dbReference type="EMBL" id="CAESAO010000245">
    <property type="protein sequence ID" value="CAB4347641.1"/>
    <property type="molecule type" value="Genomic_DNA"/>
</dbReference>
<dbReference type="Pfam" id="PF01546">
    <property type="entry name" value="Peptidase_M20"/>
    <property type="match status" value="1"/>
</dbReference>
<dbReference type="InterPro" id="IPR050072">
    <property type="entry name" value="Peptidase_M20A"/>
</dbReference>
<dbReference type="PANTHER" id="PTHR43808">
    <property type="entry name" value="ACETYLORNITHINE DEACETYLASE"/>
    <property type="match status" value="1"/>
</dbReference>
<protein>
    <submittedName>
        <fullName evidence="4">Unannotated protein</fullName>
    </submittedName>
</protein>
<dbReference type="Pfam" id="PF07687">
    <property type="entry name" value="M20_dimer"/>
    <property type="match status" value="1"/>
</dbReference>
<keyword evidence="1" id="KW-0479">Metal-binding</keyword>
<reference evidence="4" key="1">
    <citation type="submission" date="2020-05" db="EMBL/GenBank/DDBJ databases">
        <authorList>
            <person name="Chiriac C."/>
            <person name="Salcher M."/>
            <person name="Ghai R."/>
            <person name="Kavagutti S V."/>
        </authorList>
    </citation>
    <scope>NUCLEOTIDE SEQUENCE</scope>
</reference>
<organism evidence="4">
    <name type="scientific">freshwater metagenome</name>
    <dbReference type="NCBI Taxonomy" id="449393"/>
    <lineage>
        <taxon>unclassified sequences</taxon>
        <taxon>metagenomes</taxon>
        <taxon>ecological metagenomes</taxon>
    </lineage>
</organism>
<feature type="domain" description="Peptidase M20 dimerisation" evidence="3">
    <location>
        <begin position="162"/>
        <end position="257"/>
    </location>
</feature>
<dbReference type="AlphaFoldDB" id="A0A6J5ZZ14"/>
<accession>A0A6J5ZZ14</accession>
<evidence type="ECO:0000256" key="1">
    <source>
        <dbReference type="ARBA" id="ARBA00022723"/>
    </source>
</evidence>
<dbReference type="InterPro" id="IPR036264">
    <property type="entry name" value="Bact_exopeptidase_dim_dom"/>
</dbReference>
<evidence type="ECO:0000259" key="3">
    <source>
        <dbReference type="Pfam" id="PF07687"/>
    </source>
</evidence>
<proteinExistence type="predicted"/>
<dbReference type="Gene3D" id="3.40.630.10">
    <property type="entry name" value="Zn peptidases"/>
    <property type="match status" value="1"/>
</dbReference>
<evidence type="ECO:0000313" key="4">
    <source>
        <dbReference type="EMBL" id="CAB4347641.1"/>
    </source>
</evidence>
<dbReference type="InterPro" id="IPR011650">
    <property type="entry name" value="Peptidase_M20_dimer"/>
</dbReference>
<dbReference type="GO" id="GO:0016787">
    <property type="term" value="F:hydrolase activity"/>
    <property type="evidence" value="ECO:0007669"/>
    <property type="project" value="UniProtKB-KW"/>
</dbReference>
<keyword evidence="2" id="KW-0378">Hydrolase</keyword>
<sequence length="372" mass="40266">MDELALAERLIAYDTSKEDGLRAAAEFVKGWLETREVRVTGRDHEGLPVIIADAGPLEGPLVVLHGHIDVVPAFAEQFVPRVEGDRLIGRGAYDMKGALAALICAVHDASLQDQVRVRLICVPDEESENVENRSTDVLVKEGIDADFAITGEPTDLHIGVQAKGVLALRLEVVGTAAHGSTPWLGDNAILKAHDLYRRIETLPFSRQSSDLFDRPSINLARVTGGDAFNKVPDRCLIDVDIRYLPGQDPDLILEQISRIDDLTVVRKFHRVPAIVSRQDPYVLALRAAVSSVREGEALSIGRDGASDAISFLEAGIPAVEFGPEGGGHHGPSEWVSISSLKRYRQALAVFIRDLPGYLGESGASPTLRAVDG</sequence>
<name>A0A6J5ZZ14_9ZZZZ</name>
<dbReference type="SUPFAM" id="SSF53187">
    <property type="entry name" value="Zn-dependent exopeptidases"/>
    <property type="match status" value="1"/>
</dbReference>
<gene>
    <name evidence="4" type="ORF">UFOPK3522_01773</name>
</gene>
<evidence type="ECO:0000256" key="2">
    <source>
        <dbReference type="ARBA" id="ARBA00022801"/>
    </source>
</evidence>
<dbReference type="InterPro" id="IPR002933">
    <property type="entry name" value="Peptidase_M20"/>
</dbReference>
<dbReference type="SUPFAM" id="SSF55031">
    <property type="entry name" value="Bacterial exopeptidase dimerisation domain"/>
    <property type="match status" value="1"/>
</dbReference>
<dbReference type="Gene3D" id="3.30.70.360">
    <property type="match status" value="1"/>
</dbReference>
<dbReference type="GO" id="GO:0046872">
    <property type="term" value="F:metal ion binding"/>
    <property type="evidence" value="ECO:0007669"/>
    <property type="project" value="UniProtKB-KW"/>
</dbReference>